<proteinExistence type="predicted"/>
<gene>
    <name evidence="1" type="ORF">PAXRUDRAFT_686839</name>
</gene>
<dbReference type="AlphaFoldDB" id="A0A0D0DV24"/>
<reference evidence="2" key="2">
    <citation type="submission" date="2015-01" db="EMBL/GenBank/DDBJ databases">
        <title>Evolutionary Origins and Diversification of the Mycorrhizal Mutualists.</title>
        <authorList>
            <consortium name="DOE Joint Genome Institute"/>
            <consortium name="Mycorrhizal Genomics Consortium"/>
            <person name="Kohler A."/>
            <person name="Kuo A."/>
            <person name="Nagy L.G."/>
            <person name="Floudas D."/>
            <person name="Copeland A."/>
            <person name="Barry K.W."/>
            <person name="Cichocki N."/>
            <person name="Veneault-Fourrey C."/>
            <person name="LaButti K."/>
            <person name="Lindquist E.A."/>
            <person name="Lipzen A."/>
            <person name="Lundell T."/>
            <person name="Morin E."/>
            <person name="Murat C."/>
            <person name="Riley R."/>
            <person name="Ohm R."/>
            <person name="Sun H."/>
            <person name="Tunlid A."/>
            <person name="Henrissat B."/>
            <person name="Grigoriev I.V."/>
            <person name="Hibbett D.S."/>
            <person name="Martin F."/>
        </authorList>
    </citation>
    <scope>NUCLEOTIDE SEQUENCE [LARGE SCALE GENOMIC DNA]</scope>
    <source>
        <strain evidence="2">Ve08.2h10</strain>
    </source>
</reference>
<organism evidence="1 2">
    <name type="scientific">Paxillus rubicundulus Ve08.2h10</name>
    <dbReference type="NCBI Taxonomy" id="930991"/>
    <lineage>
        <taxon>Eukaryota</taxon>
        <taxon>Fungi</taxon>
        <taxon>Dikarya</taxon>
        <taxon>Basidiomycota</taxon>
        <taxon>Agaricomycotina</taxon>
        <taxon>Agaricomycetes</taxon>
        <taxon>Agaricomycetidae</taxon>
        <taxon>Boletales</taxon>
        <taxon>Paxilineae</taxon>
        <taxon>Paxillaceae</taxon>
        <taxon>Paxillus</taxon>
    </lineage>
</organism>
<dbReference type="Proteomes" id="UP000054538">
    <property type="component" value="Unassembled WGS sequence"/>
</dbReference>
<reference evidence="1 2" key="1">
    <citation type="submission" date="2014-04" db="EMBL/GenBank/DDBJ databases">
        <authorList>
            <consortium name="DOE Joint Genome Institute"/>
            <person name="Kuo A."/>
            <person name="Kohler A."/>
            <person name="Jargeat P."/>
            <person name="Nagy L.G."/>
            <person name="Floudas D."/>
            <person name="Copeland A."/>
            <person name="Barry K.W."/>
            <person name="Cichocki N."/>
            <person name="Veneault-Fourrey C."/>
            <person name="LaButti K."/>
            <person name="Lindquist E.A."/>
            <person name="Lipzen A."/>
            <person name="Lundell T."/>
            <person name="Morin E."/>
            <person name="Murat C."/>
            <person name="Sun H."/>
            <person name="Tunlid A."/>
            <person name="Henrissat B."/>
            <person name="Grigoriev I.V."/>
            <person name="Hibbett D.S."/>
            <person name="Martin F."/>
            <person name="Nordberg H.P."/>
            <person name="Cantor M.N."/>
            <person name="Hua S.X."/>
        </authorList>
    </citation>
    <scope>NUCLEOTIDE SEQUENCE [LARGE SCALE GENOMIC DNA]</scope>
    <source>
        <strain evidence="1 2">Ve08.2h10</strain>
    </source>
</reference>
<sequence>MAEHPSSCLCEVTDSAHIVLGAHHIYFSYATSRPSGSEGSHYPCSDAHSSFCLVANIIQA</sequence>
<evidence type="ECO:0000313" key="1">
    <source>
        <dbReference type="EMBL" id="KIK98413.1"/>
    </source>
</evidence>
<evidence type="ECO:0000313" key="2">
    <source>
        <dbReference type="Proteomes" id="UP000054538"/>
    </source>
</evidence>
<keyword evidence="2" id="KW-1185">Reference proteome</keyword>
<name>A0A0D0DV24_9AGAM</name>
<dbReference type="InParanoid" id="A0A0D0DV24"/>
<protein>
    <submittedName>
        <fullName evidence="1">Uncharacterized protein</fullName>
    </submittedName>
</protein>
<dbReference type="HOGENOM" id="CLU_2942480_0_0_1"/>
<dbReference type="EMBL" id="KN824893">
    <property type="protein sequence ID" value="KIK98413.1"/>
    <property type="molecule type" value="Genomic_DNA"/>
</dbReference>
<accession>A0A0D0DV24</accession>